<dbReference type="PANTHER" id="PTHR11412">
    <property type="entry name" value="MACROGLOBULIN / COMPLEMENT"/>
    <property type="match status" value="1"/>
</dbReference>
<feature type="non-terminal residue" evidence="2">
    <location>
        <position position="232"/>
    </location>
</feature>
<sequence>DDGDWAWAEVKRIGKDIFFKQVPKRPEQWVLNMFAVGKEQGLGIISQPIIFDSTRSFMMVVECADHIRQWEQLSMRAAIFNFLDEEIEAMVILPNSSEYKFVHVEHLGAVNSYNPRTSFGEQQHLLFIPPHQSVEVYIPIVPQRKGDMDITLKAVTQVGEDEVTKTVTILPEGIQVRRHTSTLLDLKNRANVFMFVDVFVEETPIITHIGTYRRYLYGTPQASISVYGDVVG</sequence>
<organism evidence="2">
    <name type="scientific">Vargula sp. RS-2014</name>
    <dbReference type="NCBI Taxonomy" id="1569308"/>
    <lineage>
        <taxon>Eukaryota</taxon>
        <taxon>Metazoa</taxon>
        <taxon>Ecdysozoa</taxon>
        <taxon>Arthropoda</taxon>
        <taxon>Crustacea</taxon>
        <taxon>Oligostraca</taxon>
        <taxon>Ostracoda</taxon>
        <taxon>Myodocopa</taxon>
        <taxon>Myodocopida</taxon>
        <taxon>Cypridinoidea</taxon>
        <taxon>Cypridinidae</taxon>
        <taxon>Vargula</taxon>
    </lineage>
</organism>
<dbReference type="InterPro" id="IPR001599">
    <property type="entry name" value="Macroglobln_a2"/>
</dbReference>
<dbReference type="Gene3D" id="2.60.40.10">
    <property type="entry name" value="Immunoglobulins"/>
    <property type="match status" value="1"/>
</dbReference>
<accession>A0A0E4B9Q7</accession>
<dbReference type="InterPro" id="IPR050473">
    <property type="entry name" value="A2M/Complement_sys"/>
</dbReference>
<protein>
    <submittedName>
        <fullName evidence="2">Macroglobulin complement-related</fullName>
    </submittedName>
</protein>
<feature type="domain" description="Alpha-2-macroglobulin" evidence="1">
    <location>
        <begin position="6"/>
        <end position="93"/>
    </location>
</feature>
<dbReference type="PANTHER" id="PTHR11412:SF146">
    <property type="entry name" value="CD109 ANTIGEN"/>
    <property type="match status" value="1"/>
</dbReference>
<gene>
    <name evidence="2" type="primary">Mcr</name>
</gene>
<reference evidence="2" key="1">
    <citation type="submission" date="2014-12" db="EMBL/GenBank/DDBJ databases">
        <title>Evolution of the complement system in protostomes revealed by de novo transcriptome analysis of six species of Arthropoda.</title>
        <authorList>
            <person name="Nonaka M."/>
            <person name="Sekiguchi R."/>
        </authorList>
    </citation>
    <scope>NUCLEOTIDE SEQUENCE</scope>
</reference>
<dbReference type="Pfam" id="PF00207">
    <property type="entry name" value="A2M"/>
    <property type="match status" value="1"/>
</dbReference>
<dbReference type="InterPro" id="IPR013783">
    <property type="entry name" value="Ig-like_fold"/>
</dbReference>
<dbReference type="GO" id="GO:0004866">
    <property type="term" value="F:endopeptidase inhibitor activity"/>
    <property type="evidence" value="ECO:0007669"/>
    <property type="project" value="InterPro"/>
</dbReference>
<feature type="non-terminal residue" evidence="2">
    <location>
        <position position="1"/>
    </location>
</feature>
<dbReference type="EMBL" id="LC013273">
    <property type="protein sequence ID" value="BAR45631.1"/>
    <property type="molecule type" value="mRNA"/>
</dbReference>
<dbReference type="AlphaFoldDB" id="A0A0E4B9Q7"/>
<dbReference type="SMART" id="SM01360">
    <property type="entry name" value="A2M"/>
    <property type="match status" value="1"/>
</dbReference>
<evidence type="ECO:0000313" key="2">
    <source>
        <dbReference type="EMBL" id="BAR45631.1"/>
    </source>
</evidence>
<proteinExistence type="evidence at transcript level"/>
<name>A0A0E4B9Q7_9CRUS</name>
<evidence type="ECO:0000259" key="1">
    <source>
        <dbReference type="SMART" id="SM01360"/>
    </source>
</evidence>